<comment type="caution">
    <text evidence="1">The sequence shown here is derived from an EMBL/GenBank/DDBJ whole genome shotgun (WGS) entry which is preliminary data.</text>
</comment>
<accession>A0ACC1YR85</accession>
<evidence type="ECO:0000313" key="2">
    <source>
        <dbReference type="Proteomes" id="UP001164539"/>
    </source>
</evidence>
<name>A0ACC1YR85_MELAZ</name>
<keyword evidence="1" id="KW-0808">Transferase</keyword>
<proteinExistence type="predicted"/>
<protein>
    <submittedName>
        <fullName evidence="1">Phytol kinase</fullName>
    </submittedName>
</protein>
<reference evidence="1 2" key="1">
    <citation type="journal article" date="2023" name="Science">
        <title>Complex scaffold remodeling in plant triterpene biosynthesis.</title>
        <authorList>
            <person name="De La Pena R."/>
            <person name="Hodgson H."/>
            <person name="Liu J.C."/>
            <person name="Stephenson M.J."/>
            <person name="Martin A.C."/>
            <person name="Owen C."/>
            <person name="Harkess A."/>
            <person name="Leebens-Mack J."/>
            <person name="Jimenez L.E."/>
            <person name="Osbourn A."/>
            <person name="Sattely E.S."/>
        </authorList>
    </citation>
    <scope>NUCLEOTIDE SEQUENCE [LARGE SCALE GENOMIC DNA]</scope>
    <source>
        <strain evidence="2">cv. JPN11</strain>
        <tissue evidence="1">Leaf</tissue>
    </source>
</reference>
<dbReference type="EMBL" id="CM051395">
    <property type="protein sequence ID" value="KAJ4725534.1"/>
    <property type="molecule type" value="Genomic_DNA"/>
</dbReference>
<sequence>MSLTNLYSFSISPANSSLFLNHRIPCFPTFALPLSLPLSLSPLSVCGKKPPNGTSSTSSGPGGAIFASLTPGVNIIQMLLVGSGMWKDEATVKSMSRYGDRRELLKGPLYYATTITLACVIYWRTSPTGIAAISNLCAGDGFADIVGRRLGKQKLPYNQNKSVAGSIAMASAGFLASLGFMYYFASFGYIQCSWELVLGFLVVSVASALVESLPISTQLDDNLTVTLTSILVGTIVF</sequence>
<dbReference type="Proteomes" id="UP001164539">
    <property type="component" value="Chromosome 2"/>
</dbReference>
<keyword evidence="2" id="KW-1185">Reference proteome</keyword>
<evidence type="ECO:0000313" key="1">
    <source>
        <dbReference type="EMBL" id="KAJ4725534.1"/>
    </source>
</evidence>
<gene>
    <name evidence="1" type="ORF">OWV82_004393</name>
</gene>
<keyword evidence="1" id="KW-0418">Kinase</keyword>
<organism evidence="1 2">
    <name type="scientific">Melia azedarach</name>
    <name type="common">Chinaberry tree</name>
    <dbReference type="NCBI Taxonomy" id="155640"/>
    <lineage>
        <taxon>Eukaryota</taxon>
        <taxon>Viridiplantae</taxon>
        <taxon>Streptophyta</taxon>
        <taxon>Embryophyta</taxon>
        <taxon>Tracheophyta</taxon>
        <taxon>Spermatophyta</taxon>
        <taxon>Magnoliopsida</taxon>
        <taxon>eudicotyledons</taxon>
        <taxon>Gunneridae</taxon>
        <taxon>Pentapetalae</taxon>
        <taxon>rosids</taxon>
        <taxon>malvids</taxon>
        <taxon>Sapindales</taxon>
        <taxon>Meliaceae</taxon>
        <taxon>Melia</taxon>
    </lineage>
</organism>